<dbReference type="Proteomes" id="UP000756703">
    <property type="component" value="Unassembled WGS sequence"/>
</dbReference>
<gene>
    <name evidence="2" type="ORF">HY473_01430</name>
</gene>
<feature type="compositionally biased region" description="Basic and acidic residues" evidence="1">
    <location>
        <begin position="316"/>
        <end position="332"/>
    </location>
</feature>
<feature type="compositionally biased region" description="Basic and acidic residues" evidence="1">
    <location>
        <begin position="264"/>
        <end position="294"/>
    </location>
</feature>
<evidence type="ECO:0000313" key="3">
    <source>
        <dbReference type="Proteomes" id="UP000756703"/>
    </source>
</evidence>
<evidence type="ECO:0000256" key="1">
    <source>
        <dbReference type="SAM" id="MobiDB-lite"/>
    </source>
</evidence>
<feature type="compositionally biased region" description="Pro residues" evidence="1">
    <location>
        <begin position="151"/>
        <end position="177"/>
    </location>
</feature>
<protein>
    <submittedName>
        <fullName evidence="2">Uncharacterized protein</fullName>
    </submittedName>
</protein>
<dbReference type="AlphaFoldDB" id="A0A933DRW2"/>
<evidence type="ECO:0000313" key="2">
    <source>
        <dbReference type="EMBL" id="MBI4132746.1"/>
    </source>
</evidence>
<dbReference type="PRINTS" id="PR01217">
    <property type="entry name" value="PRICHEXTENSN"/>
</dbReference>
<feature type="compositionally biased region" description="Pro residues" evidence="1">
    <location>
        <begin position="126"/>
        <end position="139"/>
    </location>
</feature>
<feature type="region of interest" description="Disordered" evidence="1">
    <location>
        <begin position="121"/>
        <end position="390"/>
    </location>
</feature>
<proteinExistence type="predicted"/>
<organism evidence="2 3">
    <name type="scientific">Candidatus Sungiibacteriota bacterium</name>
    <dbReference type="NCBI Taxonomy" id="2750080"/>
    <lineage>
        <taxon>Bacteria</taxon>
        <taxon>Candidatus Sungiibacteriota</taxon>
    </lineage>
</organism>
<feature type="compositionally biased region" description="Pro residues" evidence="1">
    <location>
        <begin position="364"/>
        <end position="377"/>
    </location>
</feature>
<feature type="compositionally biased region" description="Basic and acidic residues" evidence="1">
    <location>
        <begin position="380"/>
        <end position="390"/>
    </location>
</feature>
<feature type="compositionally biased region" description="Pro residues" evidence="1">
    <location>
        <begin position="333"/>
        <end position="342"/>
    </location>
</feature>
<dbReference type="EMBL" id="JACQMI010000013">
    <property type="protein sequence ID" value="MBI4132746.1"/>
    <property type="molecule type" value="Genomic_DNA"/>
</dbReference>
<comment type="caution">
    <text evidence="2">The sequence shown here is derived from an EMBL/GenBank/DDBJ whole genome shotgun (WGS) entry which is preliminary data.</text>
</comment>
<name>A0A933DRW2_9BACT</name>
<reference evidence="2" key="1">
    <citation type="submission" date="2020-07" db="EMBL/GenBank/DDBJ databases">
        <title>Huge and variable diversity of episymbiotic CPR bacteria and DPANN archaea in groundwater ecosystems.</title>
        <authorList>
            <person name="He C.Y."/>
            <person name="Keren R."/>
            <person name="Whittaker M."/>
            <person name="Farag I.F."/>
            <person name="Doudna J."/>
            <person name="Cate J.H.D."/>
            <person name="Banfield J.F."/>
        </authorList>
    </citation>
    <scope>NUCLEOTIDE SEQUENCE</scope>
    <source>
        <strain evidence="2">NC_groundwater_1225_Ag_S-0.1um_56_177</strain>
    </source>
</reference>
<sequence length="390" mass="42418">MKRTVTITNEEIERRYAELPSDVLDAFESVNTSRRIFEIGKMRGLAIDKIGDVARIIGYLMLGFIPANELTSELAEIIGDKGKAGEIAVEINQKILLPIRESLKKIHSEKWDMYLSSGAEKAATAPPIPQPKPTMPPPSLQQARPITIPSKPVPTPPAPPPQPKPAPPPMPEAPKGPQPLIIHPLPREQQLGYREQGVGIIGKETMPKPTVSPVPTPSPLTAAGAPPKPAPTIGPLGVTPVAPPPAQISQRETWAGKPPASAYERAKQEMEKEFETFRRTQETKEIPGAMEKKPPPPSGGAVSPYIITKEQLQKMVSEKRVGDRPPEAKPEPQKPVTPPPSSPDSFAKATEPRKAVEGKVLPPLKLPPQKIPKPPAPERYVVDPYREPTE</sequence>
<accession>A0A933DRW2</accession>